<name>A0A1U9KR40_9PROT</name>
<dbReference type="AlphaFoldDB" id="A0A1U9KR40"/>
<organism evidence="1 2">
    <name type="scientific">Neoasaia chiangmaiensis</name>
    <dbReference type="NCBI Taxonomy" id="320497"/>
    <lineage>
        <taxon>Bacteria</taxon>
        <taxon>Pseudomonadati</taxon>
        <taxon>Pseudomonadota</taxon>
        <taxon>Alphaproteobacteria</taxon>
        <taxon>Acetobacterales</taxon>
        <taxon>Acetobacteraceae</taxon>
        <taxon>Neoasaia</taxon>
    </lineage>
</organism>
<reference evidence="1 2" key="1">
    <citation type="submission" date="2016-03" db="EMBL/GenBank/DDBJ databases">
        <title>Acetic acid bacteria sequencing.</title>
        <authorList>
            <person name="Brandt J."/>
            <person name="Jakob F."/>
            <person name="Vogel R.F."/>
        </authorList>
    </citation>
    <scope>NUCLEOTIDE SEQUENCE [LARGE SCALE GENOMIC DNA]</scope>
    <source>
        <strain evidence="1 2">NBRC 101099</strain>
    </source>
</reference>
<dbReference type="Pfam" id="PF05973">
    <property type="entry name" value="Gp49"/>
    <property type="match status" value="1"/>
</dbReference>
<gene>
    <name evidence="1" type="ORF">A0U93_09830</name>
</gene>
<accession>A0A1U9KR40</accession>
<dbReference type="EMBL" id="CP014691">
    <property type="protein sequence ID" value="AQS88192.1"/>
    <property type="molecule type" value="Genomic_DNA"/>
</dbReference>
<dbReference type="InterPro" id="IPR009241">
    <property type="entry name" value="HigB-like"/>
</dbReference>
<dbReference type="KEGG" id="nch:A0U93_09830"/>
<proteinExistence type="predicted"/>
<dbReference type="STRING" id="320497.A0U93_09830"/>
<keyword evidence="2" id="KW-1185">Reference proteome</keyword>
<evidence type="ECO:0000313" key="2">
    <source>
        <dbReference type="Proteomes" id="UP000188604"/>
    </source>
</evidence>
<dbReference type="RefSeq" id="WP_077807208.1">
    <property type="nucleotide sequence ID" value="NZ_BJXS01000003.1"/>
</dbReference>
<protein>
    <submittedName>
        <fullName evidence="1">Addiction module toxin RelE</fullName>
    </submittedName>
</protein>
<evidence type="ECO:0000313" key="1">
    <source>
        <dbReference type="EMBL" id="AQS88192.1"/>
    </source>
</evidence>
<sequence length="119" mass="13626">MPWVVEHTDEFEAWFDSLSEKEQEDVYASGLLLEERGPSLRFPMCSGVSGSRHDHMRELRIQSGGLPIRVFYAFDPRRAAILLIGGGKVGNDRFYSQMIPVADDLYDAHLSELRREKLI</sequence>
<dbReference type="OrthoDB" id="330810at2"/>
<dbReference type="Proteomes" id="UP000188604">
    <property type="component" value="Chromosome"/>
</dbReference>